<dbReference type="PANTHER" id="PTHR43798:SF33">
    <property type="entry name" value="HYDROLASE, PUTATIVE (AFU_ORTHOLOGUE AFUA_2G14860)-RELATED"/>
    <property type="match status" value="1"/>
</dbReference>
<dbReference type="Proteomes" id="UP000274822">
    <property type="component" value="Unassembled WGS sequence"/>
</dbReference>
<keyword evidence="2" id="KW-0378">Hydrolase</keyword>
<dbReference type="GO" id="GO:0016020">
    <property type="term" value="C:membrane"/>
    <property type="evidence" value="ECO:0007669"/>
    <property type="project" value="TreeGrafter"/>
</dbReference>
<reference evidence="2 3" key="1">
    <citation type="journal article" date="2018" name="New Phytol.">
        <title>Phylogenomics of Endogonaceae and evolution of mycorrhizas within Mucoromycota.</title>
        <authorList>
            <person name="Chang Y."/>
            <person name="Desiro A."/>
            <person name="Na H."/>
            <person name="Sandor L."/>
            <person name="Lipzen A."/>
            <person name="Clum A."/>
            <person name="Barry K."/>
            <person name="Grigoriev I.V."/>
            <person name="Martin F.M."/>
            <person name="Stajich J.E."/>
            <person name="Smith M.E."/>
            <person name="Bonito G."/>
            <person name="Spatafora J.W."/>
        </authorList>
    </citation>
    <scope>NUCLEOTIDE SEQUENCE [LARGE SCALE GENOMIC DNA]</scope>
    <source>
        <strain evidence="2 3">AD002</strain>
    </source>
</reference>
<gene>
    <name evidence="2" type="ORF">BC938DRAFT_478953</name>
</gene>
<protein>
    <submittedName>
        <fullName evidence="2">Alpha/Beta hydrolase protein</fullName>
    </submittedName>
</protein>
<feature type="domain" description="AB hydrolase-1" evidence="1">
    <location>
        <begin position="22"/>
        <end position="138"/>
    </location>
</feature>
<dbReference type="Pfam" id="PF00561">
    <property type="entry name" value="Abhydrolase_1"/>
    <property type="match status" value="1"/>
</dbReference>
<dbReference type="GO" id="GO:0016787">
    <property type="term" value="F:hydrolase activity"/>
    <property type="evidence" value="ECO:0007669"/>
    <property type="project" value="UniProtKB-KW"/>
</dbReference>
<dbReference type="AlphaFoldDB" id="A0A433QLV7"/>
<dbReference type="InterPro" id="IPR029058">
    <property type="entry name" value="AB_hydrolase_fold"/>
</dbReference>
<proteinExistence type="predicted"/>
<evidence type="ECO:0000313" key="3">
    <source>
        <dbReference type="Proteomes" id="UP000274822"/>
    </source>
</evidence>
<dbReference type="InterPro" id="IPR000073">
    <property type="entry name" value="AB_hydrolase_1"/>
</dbReference>
<dbReference type="PRINTS" id="PR00111">
    <property type="entry name" value="ABHYDROLASE"/>
</dbReference>
<comment type="caution">
    <text evidence="2">The sequence shown here is derived from an EMBL/GenBank/DDBJ whole genome shotgun (WGS) entry which is preliminary data.</text>
</comment>
<evidence type="ECO:0000259" key="1">
    <source>
        <dbReference type="Pfam" id="PF00561"/>
    </source>
</evidence>
<dbReference type="SUPFAM" id="SSF53474">
    <property type="entry name" value="alpha/beta-Hydrolases"/>
    <property type="match status" value="1"/>
</dbReference>
<accession>A0A433QLV7</accession>
<evidence type="ECO:0000313" key="2">
    <source>
        <dbReference type="EMBL" id="RUS30783.1"/>
    </source>
</evidence>
<keyword evidence="3" id="KW-1185">Reference proteome</keyword>
<dbReference type="InterPro" id="IPR050266">
    <property type="entry name" value="AB_hydrolase_sf"/>
</dbReference>
<sequence>MNDNFSSSLYVHSSPSSPNQNPIVVLLHGGGLSGRLYEPQFKRLSDSFRCLAPDLPGHGKSGQIKPFTLEDAARRVADSIVGHAQDGKAFVVGLSLGGAVALTLLRTRPDLVKKLLLTGTPYRISRCAQLVELSLFVLLRKHSTYVDFSKMLLRPTYAIMNPDTMASLSSKQLGILPEFHEAFVEEMRIGNTLDNMSTMLEELPKIRIPSKTEISETPLPPILVCYGEKENWVAKWSAKRLYMETKELNKECKGVMNPDLFASTIKSWFHRDRLPEGLTEMP</sequence>
<name>A0A433QLV7_9FUNG</name>
<organism evidence="2 3">
    <name type="scientific">Jimgerdemannia flammicorona</name>
    <dbReference type="NCBI Taxonomy" id="994334"/>
    <lineage>
        <taxon>Eukaryota</taxon>
        <taxon>Fungi</taxon>
        <taxon>Fungi incertae sedis</taxon>
        <taxon>Mucoromycota</taxon>
        <taxon>Mucoromycotina</taxon>
        <taxon>Endogonomycetes</taxon>
        <taxon>Endogonales</taxon>
        <taxon>Endogonaceae</taxon>
        <taxon>Jimgerdemannia</taxon>
    </lineage>
</organism>
<dbReference type="Gene3D" id="3.40.50.1820">
    <property type="entry name" value="alpha/beta hydrolase"/>
    <property type="match status" value="1"/>
</dbReference>
<dbReference type="PANTHER" id="PTHR43798">
    <property type="entry name" value="MONOACYLGLYCEROL LIPASE"/>
    <property type="match status" value="1"/>
</dbReference>
<dbReference type="EMBL" id="RBNJ01003569">
    <property type="protein sequence ID" value="RUS30783.1"/>
    <property type="molecule type" value="Genomic_DNA"/>
</dbReference>